<keyword evidence="5" id="KW-0808">Transferase</keyword>
<feature type="domain" description="O-GlcNAc transferase C-terminal" evidence="10">
    <location>
        <begin position="1211"/>
        <end position="1393"/>
    </location>
</feature>
<dbReference type="STRING" id="663331.D4AJT6"/>
<reference evidence="12" key="1">
    <citation type="journal article" date="2011" name="Genome Biol.">
        <title>Comparative and functional genomics provide insights into the pathogenicity of dermatophytic fungi.</title>
        <authorList>
            <person name="Burmester A."/>
            <person name="Shelest E."/>
            <person name="Gloeckner G."/>
            <person name="Heddergott C."/>
            <person name="Schindler S."/>
            <person name="Staib P."/>
            <person name="Heidel A."/>
            <person name="Felder M."/>
            <person name="Petzold A."/>
            <person name="Szafranski K."/>
            <person name="Feuermann M."/>
            <person name="Pedruzzi I."/>
            <person name="Priebe S."/>
            <person name="Groth M."/>
            <person name="Winkler R."/>
            <person name="Li W."/>
            <person name="Kniemeyer O."/>
            <person name="Schroeckh V."/>
            <person name="Hertweck C."/>
            <person name="Hube B."/>
            <person name="White T.C."/>
            <person name="Platzer M."/>
            <person name="Guthke R."/>
            <person name="Heitman J."/>
            <person name="Woestemeyer J."/>
            <person name="Zipfel P.F."/>
            <person name="Monod M."/>
            <person name="Brakhage A.A."/>
        </authorList>
    </citation>
    <scope>NUCLEOTIDE SEQUENCE [LARGE SCALE GENOMIC DNA]</scope>
    <source>
        <strain evidence="12">ATCC MYA-4681 / CBS 112371</strain>
    </source>
</reference>
<feature type="repeat" description="TPR" evidence="8">
    <location>
        <begin position="619"/>
        <end position="652"/>
    </location>
</feature>
<evidence type="ECO:0000256" key="3">
    <source>
        <dbReference type="ARBA" id="ARBA00011970"/>
    </source>
</evidence>
<evidence type="ECO:0000256" key="2">
    <source>
        <dbReference type="ARBA" id="ARBA00005386"/>
    </source>
</evidence>
<feature type="region of interest" description="Disordered" evidence="9">
    <location>
        <begin position="428"/>
        <end position="472"/>
    </location>
</feature>
<keyword evidence="6" id="KW-0677">Repeat</keyword>
<dbReference type="KEGG" id="abe:ARB_04536"/>
<feature type="domain" description="O-GlcNAc transferase C-terminal" evidence="10">
    <location>
        <begin position="1471"/>
        <end position="1686"/>
    </location>
</feature>
<evidence type="ECO:0000313" key="12">
    <source>
        <dbReference type="Proteomes" id="UP000008866"/>
    </source>
</evidence>
<dbReference type="SUPFAM" id="SSF48452">
    <property type="entry name" value="TPR-like"/>
    <property type="match status" value="1"/>
</dbReference>
<dbReference type="FunFam" id="1.25.40.10:FF:000552">
    <property type="entry name" value="UDP-N-acetylglucosaminyltransferase (AFU_orthologue AFUA_1G03380)"/>
    <property type="match status" value="1"/>
</dbReference>
<comment type="similarity">
    <text evidence="2">Belongs to the glycosyltransferase 41 family. O-GlcNAc transferase subfamily.</text>
</comment>
<dbReference type="GeneID" id="9522499"/>
<organism evidence="11 12">
    <name type="scientific">Arthroderma benhamiae (strain ATCC MYA-4681 / CBS 112371)</name>
    <name type="common">Trichophyton mentagrophytes</name>
    <dbReference type="NCBI Taxonomy" id="663331"/>
    <lineage>
        <taxon>Eukaryota</taxon>
        <taxon>Fungi</taxon>
        <taxon>Dikarya</taxon>
        <taxon>Ascomycota</taxon>
        <taxon>Pezizomycotina</taxon>
        <taxon>Eurotiomycetes</taxon>
        <taxon>Eurotiomycetidae</taxon>
        <taxon>Onygenales</taxon>
        <taxon>Arthrodermataceae</taxon>
        <taxon>Trichophyton</taxon>
    </lineage>
</organism>
<dbReference type="OMA" id="GFRDRWH"/>
<dbReference type="Proteomes" id="UP000008866">
    <property type="component" value="Unassembled WGS sequence"/>
</dbReference>
<dbReference type="Gene3D" id="1.25.40.10">
    <property type="entry name" value="Tetratricopeptide repeat domain"/>
    <property type="match status" value="3"/>
</dbReference>
<comment type="pathway">
    <text evidence="1">Protein modification; protein glycosylation.</text>
</comment>
<name>D4AJT6_ARTBC</name>
<dbReference type="FunFam" id="3.40.50.2000:FF:000110">
    <property type="entry name" value="UDP-N-acetylglucosaminyltransferase protein"/>
    <property type="match status" value="1"/>
</dbReference>
<dbReference type="Pfam" id="PF13844">
    <property type="entry name" value="Glyco_transf_41"/>
    <property type="match status" value="2"/>
</dbReference>
<dbReference type="PROSITE" id="PS50005">
    <property type="entry name" value="TPR"/>
    <property type="match status" value="2"/>
</dbReference>
<dbReference type="HOGENOM" id="CLU_001721_0_0_1"/>
<gene>
    <name evidence="11" type="ORF">ARB_04536</name>
</gene>
<dbReference type="InterPro" id="IPR011990">
    <property type="entry name" value="TPR-like_helical_dom_sf"/>
</dbReference>
<dbReference type="EMBL" id="ABSU01000001">
    <property type="protein sequence ID" value="EFE37009.1"/>
    <property type="molecule type" value="Genomic_DNA"/>
</dbReference>
<evidence type="ECO:0000256" key="5">
    <source>
        <dbReference type="ARBA" id="ARBA00022679"/>
    </source>
</evidence>
<dbReference type="EC" id="2.4.1.255" evidence="3"/>
<dbReference type="GO" id="GO:0006493">
    <property type="term" value="P:protein O-linked glycosylation"/>
    <property type="evidence" value="ECO:0007669"/>
    <property type="project" value="TreeGrafter"/>
</dbReference>
<keyword evidence="12" id="KW-1185">Reference proteome</keyword>
<dbReference type="Gene3D" id="3.40.50.11380">
    <property type="match status" value="1"/>
</dbReference>
<evidence type="ECO:0000256" key="1">
    <source>
        <dbReference type="ARBA" id="ARBA00004922"/>
    </source>
</evidence>
<dbReference type="InterPro" id="IPR019734">
    <property type="entry name" value="TPR_rpt"/>
</dbReference>
<protein>
    <recommendedName>
        <fullName evidence="3">protein O-GlcNAc transferase</fullName>
        <ecNumber evidence="3">2.4.1.255</ecNumber>
    </recommendedName>
</protein>
<dbReference type="Pfam" id="PF13181">
    <property type="entry name" value="TPR_8"/>
    <property type="match status" value="1"/>
</dbReference>
<evidence type="ECO:0000256" key="8">
    <source>
        <dbReference type="PROSITE-ProRule" id="PRU00339"/>
    </source>
</evidence>
<dbReference type="eggNOG" id="KOG4626">
    <property type="taxonomic scope" value="Eukaryota"/>
</dbReference>
<evidence type="ECO:0000256" key="4">
    <source>
        <dbReference type="ARBA" id="ARBA00022676"/>
    </source>
</evidence>
<evidence type="ECO:0000256" key="9">
    <source>
        <dbReference type="SAM" id="MobiDB-lite"/>
    </source>
</evidence>
<dbReference type="GO" id="GO:0097363">
    <property type="term" value="F:protein O-acetylglucosaminyltransferase activity"/>
    <property type="evidence" value="ECO:0007669"/>
    <property type="project" value="UniProtKB-EC"/>
</dbReference>
<feature type="repeat" description="TPR" evidence="8">
    <location>
        <begin position="1011"/>
        <end position="1044"/>
    </location>
</feature>
<proteinExistence type="inferred from homology"/>
<feature type="region of interest" description="Disordered" evidence="9">
    <location>
        <begin position="49"/>
        <end position="112"/>
    </location>
</feature>
<dbReference type="SMART" id="SM00028">
    <property type="entry name" value="TPR"/>
    <property type="match status" value="5"/>
</dbReference>
<keyword evidence="7 8" id="KW-0802">TPR repeat</keyword>
<evidence type="ECO:0000256" key="7">
    <source>
        <dbReference type="ARBA" id="ARBA00022803"/>
    </source>
</evidence>
<dbReference type="PANTHER" id="PTHR44998">
    <property type="match status" value="1"/>
</dbReference>
<evidence type="ECO:0000313" key="11">
    <source>
        <dbReference type="EMBL" id="EFE37009.1"/>
    </source>
</evidence>
<comment type="caution">
    <text evidence="11">The sequence shown here is derived from an EMBL/GenBank/DDBJ whole genome shotgun (WGS) entry which is preliminary data.</text>
</comment>
<feature type="region of interest" description="Disordered" evidence="9">
    <location>
        <begin position="693"/>
        <end position="717"/>
    </location>
</feature>
<evidence type="ECO:0000256" key="6">
    <source>
        <dbReference type="ARBA" id="ARBA00022737"/>
    </source>
</evidence>
<dbReference type="InterPro" id="IPR029489">
    <property type="entry name" value="OGT/SEC/SPY_C"/>
</dbReference>
<dbReference type="FunFam" id="3.40.50.11380:FF:000004">
    <property type="entry name" value="UDP-N-acetylglucosaminyltransferase (AFU_orthologue AFUA_1G03380)"/>
    <property type="match status" value="1"/>
</dbReference>
<dbReference type="Gene3D" id="3.40.50.2000">
    <property type="entry name" value="Glycogen Phosphorylase B"/>
    <property type="match status" value="1"/>
</dbReference>
<accession>D4AJT6</accession>
<evidence type="ECO:0000259" key="10">
    <source>
        <dbReference type="Pfam" id="PF13844"/>
    </source>
</evidence>
<dbReference type="PANTHER" id="PTHR44998:SF1">
    <property type="entry name" value="UDP-N-ACETYLGLUCOSAMINE--PEPTIDE N-ACETYLGLUCOSAMINYLTRANSFERASE 110 KDA SUBUNIT"/>
    <property type="match status" value="1"/>
</dbReference>
<dbReference type="RefSeq" id="XP_003017654.1">
    <property type="nucleotide sequence ID" value="XM_003017608.1"/>
</dbReference>
<sequence length="1707" mass="190253">MLPSVAHQPLQFLPHRHTQSVYSTNTPYDLHGQGIHSFQDDFQFSQYANHGPSSLVRGSRTHCPRPIQRPDVHSLPDGRLPAGSASQENTLRRKTPNGTLAAGYDATPGDRSIQQPATKHILVSSLDNSQIMPQPGLSLDPLQQFKTVEPLPLSQHQNFPPAFKQDANRINTVHNGIPQEFPNPNWIRSLNPPQGGIDSVLNQTSSLTAGQRYNYWQNLPTVPTVLASSFQPGLGGPESAAAAQYGQYWPDGPYMPPYRPATFGDTRYQSTPSLGQHSLPTNNRLADAQSLFNRQSLPPSEFLAPGFSWNPLPAQSTINAQQQHQVYAHDLSRPQQHYAPGHIPQKVPDQIWDQPQLQYGPSLPSKHDVHHLDSVDSLRWQQTSQNGLHPSASNVTRSPRNPEFKEKTLSWAHSVYVDLLASLHNARKKASQGADSHSREPLKPSIYPKPPRQPTSDFSRSENMARKPRNHDPQVQAMNMHPQRSHSIHLDQSVSGFFDTKRHPAHRQFPSIDDSAQLRHLNQSFNHGMSSDVSMNGYRTIRRSHGASMTRMFSPAHEAMSISEKAVSALEMLGSLCKESGWTWIDGMLVGGCLAYGLGDYNRAMRWYNRVINQDSTHVEAISNLAASLLALERREEALQQWLRAIKLRPSYFDAVEHLIGLLCSSQRGKEAVNIVQYVENSLRLPPSGDYFKSNRACDQSDTESEDRESSVSTTESADKMAFDYTDSIQSPLAFARRGSDQSTPGFGSSGYAIPGADNGRILGLIHAKGNMLYALGDNVAAAGAFEEAILISTGKRRGMKSLIRHILSAFADDNRRGIPTCRPYDPKETVLLFPDKALQTAKLVFHPHGILPGLQFLPDGLAKRAAISTTSNSLLSLAKIYQDGMASTSSNGTLRSTPGVRDILALYYLSLSLQPSPSTANNVGILLAGIQGTSAKSVRTAGEYQIPDIPGVTPGSGIALALAYYNYGLTLDSRHAHLYTNLGSLLKDIGQLSVAIKMYELAVQCDNKFDIALANLANAVKDSGRINDAIGYYRRAVNANPDFAEAVCGLANALNSVCNWGGRGGISPGRGIRDLWHVDDQGRLRDAKEMTADTGWIKRVVDIVDKQLKDGELWGCGTLQNLTPDQLCSALMSPSSNTTDAMSRRTTLNSLLRSWSGKRWEGSRTVRLIERMVKYIGWQWYQDRYVHRREYPASRYARPNFPGALTPPSAPTVLPFHTFTCPLSAKQIRHISQRNGLRISCSTLRSPWLPATVYPPPAPPNPQIIVGYVSSDFNNHPLAHLMQSVFGLHNPSRVKAICYATTASDNSIHRQQIQREAPVFRDVSSWSVDRLVDQIVRDGVHILVNLNGYTRGARNEVFAARPAPIHMSFMGFAGSLGAEWSDYILADELSIPPSTLAPRGQSARIEDRLYDVDHNEDADDWIYSEKIVYTKHTFFCCDHRQSAPDARASKLTWEEEQANRWKMRKELFPDLKDDTVILGNFNQLYKNMNKLTMSCKIEPTTFRTWLRILAGIPNAILWLLRFPDVGEHNLRQTAKAWAGEATASRIVFTDVAPKHTHISRARICDLFLDTPECNAHTTAADVLWSGTPLLTFPRYKYKMCSRMASSILTSALPQTEDGKQAARQLISSDEVEYEKTAIELGLGMKYELGNNQGSASGRLFELRKMLYLNRWQSKLFDTRRWVNDLEEAYEKVWANWVQGEEKDIWL</sequence>
<keyword evidence="4" id="KW-0328">Glycosyltransferase</keyword>